<dbReference type="AlphaFoldDB" id="A0AA88A7U6"/>
<accession>A0AA88A7U6</accession>
<evidence type="ECO:0000313" key="3">
    <source>
        <dbReference type="Proteomes" id="UP001187192"/>
    </source>
</evidence>
<comment type="caution">
    <text evidence="2">The sequence shown here is derived from an EMBL/GenBank/DDBJ whole genome shotgun (WGS) entry which is preliminary data.</text>
</comment>
<evidence type="ECO:0000313" key="2">
    <source>
        <dbReference type="EMBL" id="GMN47419.1"/>
    </source>
</evidence>
<organism evidence="2 3">
    <name type="scientific">Ficus carica</name>
    <name type="common">Common fig</name>
    <dbReference type="NCBI Taxonomy" id="3494"/>
    <lineage>
        <taxon>Eukaryota</taxon>
        <taxon>Viridiplantae</taxon>
        <taxon>Streptophyta</taxon>
        <taxon>Embryophyta</taxon>
        <taxon>Tracheophyta</taxon>
        <taxon>Spermatophyta</taxon>
        <taxon>Magnoliopsida</taxon>
        <taxon>eudicotyledons</taxon>
        <taxon>Gunneridae</taxon>
        <taxon>Pentapetalae</taxon>
        <taxon>rosids</taxon>
        <taxon>fabids</taxon>
        <taxon>Rosales</taxon>
        <taxon>Moraceae</taxon>
        <taxon>Ficeae</taxon>
        <taxon>Ficus</taxon>
    </lineage>
</organism>
<evidence type="ECO:0000256" key="1">
    <source>
        <dbReference type="SAM" id="MobiDB-lite"/>
    </source>
</evidence>
<proteinExistence type="predicted"/>
<dbReference type="Proteomes" id="UP001187192">
    <property type="component" value="Unassembled WGS sequence"/>
</dbReference>
<name>A0AA88A7U6_FICCA</name>
<keyword evidence="3" id="KW-1185">Reference proteome</keyword>
<protein>
    <submittedName>
        <fullName evidence="2">Uncharacterized protein</fullName>
    </submittedName>
</protein>
<sequence length="135" mass="16200">MARPLLRALIRRRTVPENSRLMLLLRKKLTKPHPKKKKKKKKLPMSHSPCLSRFTRWRLVASLKAEQLHSSWPTIPIQASGEIQELEELDLIPEKKKREWDGKWKRLYIEELELFLMKNKLTLQKAKFILERLNL</sequence>
<dbReference type="EMBL" id="BTGU01000025">
    <property type="protein sequence ID" value="GMN47419.1"/>
    <property type="molecule type" value="Genomic_DNA"/>
</dbReference>
<feature type="region of interest" description="Disordered" evidence="1">
    <location>
        <begin position="28"/>
        <end position="47"/>
    </location>
</feature>
<reference evidence="2" key="1">
    <citation type="submission" date="2023-07" db="EMBL/GenBank/DDBJ databases">
        <title>draft genome sequence of fig (Ficus carica).</title>
        <authorList>
            <person name="Takahashi T."/>
            <person name="Nishimura K."/>
        </authorList>
    </citation>
    <scope>NUCLEOTIDE SEQUENCE</scope>
</reference>
<feature type="compositionally biased region" description="Basic residues" evidence="1">
    <location>
        <begin position="28"/>
        <end position="44"/>
    </location>
</feature>
<gene>
    <name evidence="2" type="ORF">TIFTF001_016595</name>
</gene>